<evidence type="ECO:0000313" key="1">
    <source>
        <dbReference type="EMBL" id="KAI5343695.1"/>
    </source>
</evidence>
<dbReference type="PANTHER" id="PTHR11439">
    <property type="entry name" value="GAG-POL-RELATED RETROTRANSPOSON"/>
    <property type="match status" value="1"/>
</dbReference>
<dbReference type="Proteomes" id="UP001054821">
    <property type="component" value="Chromosome 2"/>
</dbReference>
<keyword evidence="2" id="KW-1185">Reference proteome</keyword>
<comment type="caution">
    <text evidence="1">The sequence shown here is derived from an EMBL/GenBank/DDBJ whole genome shotgun (WGS) entry which is preliminary data.</text>
</comment>
<dbReference type="PANTHER" id="PTHR11439:SF455">
    <property type="entry name" value="RLK (RECEPTOR-LIKE PROTEIN KINASE) 8, PUTATIVE-RELATED"/>
    <property type="match status" value="1"/>
</dbReference>
<reference evidence="1 2" key="1">
    <citation type="journal article" date="2022" name="G3 (Bethesda)">
        <title>Whole-genome sequence and methylome profiling of the almond [Prunus dulcis (Mill.) D.A. Webb] cultivar 'Nonpareil'.</title>
        <authorList>
            <person name="D'Amico-Willman K.M."/>
            <person name="Ouma W.Z."/>
            <person name="Meulia T."/>
            <person name="Sideli G.M."/>
            <person name="Gradziel T.M."/>
            <person name="Fresnedo-Ramirez J."/>
        </authorList>
    </citation>
    <scope>NUCLEOTIDE SEQUENCE [LARGE SCALE GENOMIC DNA]</scope>
    <source>
        <strain evidence="1">Clone GOH B32 T37-40</strain>
    </source>
</reference>
<proteinExistence type="predicted"/>
<name>A0AAD4WHS6_PRUDU</name>
<evidence type="ECO:0008006" key="3">
    <source>
        <dbReference type="Google" id="ProtNLM"/>
    </source>
</evidence>
<protein>
    <recommendedName>
        <fullName evidence="3">Transposable element protein</fullName>
    </recommendedName>
</protein>
<accession>A0AAD4WHS6</accession>
<dbReference type="AlphaFoldDB" id="A0AAD4WHS6"/>
<gene>
    <name evidence="1" type="ORF">L3X38_011571</name>
</gene>
<sequence>MKVPSHLHVVNSHLSGIVSSLTQVDSKDVEPSCFSKAVKHAEWRTVMATEFSTLQRDWENDLKYLSPLNYFLDIAATYKLSLHCGEPLLDPSEYRQVVSALQYLTLTRPDLSFDVNQVCQFMHSPTKVHWQAVKRILQYSKATYDHGLRYQLGKLELNAYFDANYTRDLDTRHSIGGFCVYFGFNLISWRSKKQKTVGT</sequence>
<dbReference type="EMBL" id="JAJFAZ020000002">
    <property type="protein sequence ID" value="KAI5343695.1"/>
    <property type="molecule type" value="Genomic_DNA"/>
</dbReference>
<organism evidence="1 2">
    <name type="scientific">Prunus dulcis</name>
    <name type="common">Almond</name>
    <name type="synonym">Amygdalus dulcis</name>
    <dbReference type="NCBI Taxonomy" id="3755"/>
    <lineage>
        <taxon>Eukaryota</taxon>
        <taxon>Viridiplantae</taxon>
        <taxon>Streptophyta</taxon>
        <taxon>Embryophyta</taxon>
        <taxon>Tracheophyta</taxon>
        <taxon>Spermatophyta</taxon>
        <taxon>Magnoliopsida</taxon>
        <taxon>eudicotyledons</taxon>
        <taxon>Gunneridae</taxon>
        <taxon>Pentapetalae</taxon>
        <taxon>rosids</taxon>
        <taxon>fabids</taxon>
        <taxon>Rosales</taxon>
        <taxon>Rosaceae</taxon>
        <taxon>Amygdaloideae</taxon>
        <taxon>Amygdaleae</taxon>
        <taxon>Prunus</taxon>
    </lineage>
</organism>
<evidence type="ECO:0000313" key="2">
    <source>
        <dbReference type="Proteomes" id="UP001054821"/>
    </source>
</evidence>